<dbReference type="Proteomes" id="UP000886595">
    <property type="component" value="Unassembled WGS sequence"/>
</dbReference>
<gene>
    <name evidence="2" type="ORF">Bca52824_085666</name>
</gene>
<evidence type="ECO:0000313" key="3">
    <source>
        <dbReference type="Proteomes" id="UP000886595"/>
    </source>
</evidence>
<feature type="domain" description="ZN622/Rei1/Reh1 zinc finger C2H2-type" evidence="1">
    <location>
        <begin position="21"/>
        <end position="79"/>
    </location>
</feature>
<name>A0A8X7P8J8_BRACI</name>
<evidence type="ECO:0000313" key="2">
    <source>
        <dbReference type="EMBL" id="KAG2246038.1"/>
    </source>
</evidence>
<accession>A0A8X7P8J8</accession>
<protein>
    <recommendedName>
        <fullName evidence="1">ZN622/Rei1/Reh1 zinc finger C2H2-type domain-containing protein</fullName>
    </recommendedName>
</protein>
<dbReference type="AlphaFoldDB" id="A0A8X7P8J8"/>
<proteinExistence type="predicted"/>
<dbReference type="InterPro" id="IPR040025">
    <property type="entry name" value="Znf622/Rei1/Reh1"/>
</dbReference>
<sequence>MSQELVEKKMQTIMRASHLPLGLKVKRDFMCLYCSELCQAFSSLEAVRKHMEAKSHCKLHYGDCEEDAMLLVSFYKENKNKKAAYFSNKSNQNKHSTMYAAYAQFQVTFATDCSQLVKMVSEPEELPAFGSYLEDIKILKRSFLNSDIVHVPQTENL</sequence>
<dbReference type="InterPro" id="IPR041661">
    <property type="entry name" value="ZN622/Rei1/Reh1_Znf-C2H2"/>
</dbReference>
<comment type="caution">
    <text evidence="2">The sequence shown here is derived from an EMBL/GenBank/DDBJ whole genome shotgun (WGS) entry which is preliminary data.</text>
</comment>
<dbReference type="OrthoDB" id="19329at2759"/>
<evidence type="ECO:0000259" key="1">
    <source>
        <dbReference type="Pfam" id="PF12756"/>
    </source>
</evidence>
<dbReference type="EMBL" id="JAAMPC010000017">
    <property type="protein sequence ID" value="KAG2246038.1"/>
    <property type="molecule type" value="Genomic_DNA"/>
</dbReference>
<dbReference type="GO" id="GO:0042273">
    <property type="term" value="P:ribosomal large subunit biogenesis"/>
    <property type="evidence" value="ECO:0007669"/>
    <property type="project" value="TreeGrafter"/>
</dbReference>
<reference evidence="2 3" key="1">
    <citation type="submission" date="2020-02" db="EMBL/GenBank/DDBJ databases">
        <authorList>
            <person name="Ma Q."/>
            <person name="Huang Y."/>
            <person name="Song X."/>
            <person name="Pei D."/>
        </authorList>
    </citation>
    <scope>NUCLEOTIDE SEQUENCE [LARGE SCALE GENOMIC DNA]</scope>
    <source>
        <strain evidence="2">Sxm20200214</strain>
        <tissue evidence="2">Leaf</tissue>
    </source>
</reference>
<dbReference type="GO" id="GO:0030687">
    <property type="term" value="C:preribosome, large subunit precursor"/>
    <property type="evidence" value="ECO:0007669"/>
    <property type="project" value="TreeGrafter"/>
</dbReference>
<keyword evidence="3" id="KW-1185">Reference proteome</keyword>
<dbReference type="PANTHER" id="PTHR13182:SF8">
    <property type="entry name" value="CYTOPLASMIC 60S SUBUNIT BIOGENESIS FACTOR ZNF622"/>
    <property type="match status" value="1"/>
</dbReference>
<dbReference type="PANTHER" id="PTHR13182">
    <property type="entry name" value="ZINC FINGER PROTEIN 622"/>
    <property type="match status" value="1"/>
</dbReference>
<dbReference type="Pfam" id="PF12756">
    <property type="entry name" value="zf-C2H2_2"/>
    <property type="match status" value="1"/>
</dbReference>
<organism evidence="2 3">
    <name type="scientific">Brassica carinata</name>
    <name type="common">Ethiopian mustard</name>
    <name type="synonym">Abyssinian cabbage</name>
    <dbReference type="NCBI Taxonomy" id="52824"/>
    <lineage>
        <taxon>Eukaryota</taxon>
        <taxon>Viridiplantae</taxon>
        <taxon>Streptophyta</taxon>
        <taxon>Embryophyta</taxon>
        <taxon>Tracheophyta</taxon>
        <taxon>Spermatophyta</taxon>
        <taxon>Magnoliopsida</taxon>
        <taxon>eudicotyledons</taxon>
        <taxon>Gunneridae</taxon>
        <taxon>Pentapetalae</taxon>
        <taxon>rosids</taxon>
        <taxon>malvids</taxon>
        <taxon>Brassicales</taxon>
        <taxon>Brassicaceae</taxon>
        <taxon>Brassiceae</taxon>
        <taxon>Brassica</taxon>
    </lineage>
</organism>